<protein>
    <submittedName>
        <fullName evidence="1">Uncharacterized protein</fullName>
    </submittedName>
</protein>
<dbReference type="Proteomes" id="UP000076486">
    <property type="component" value="Unassembled WGS sequence"/>
</dbReference>
<proteinExistence type="predicted"/>
<evidence type="ECO:0000313" key="2">
    <source>
        <dbReference type="Proteomes" id="UP000076486"/>
    </source>
</evidence>
<dbReference type="EMBL" id="AUYC01000039">
    <property type="protein sequence ID" value="KZN60889.1"/>
    <property type="molecule type" value="Genomic_DNA"/>
</dbReference>
<organism evidence="1 2">
    <name type="scientific">Pseudoalteromonas luteoviolacea CPMOR-1</name>
    <dbReference type="NCBI Taxonomy" id="1365248"/>
    <lineage>
        <taxon>Bacteria</taxon>
        <taxon>Pseudomonadati</taxon>
        <taxon>Pseudomonadota</taxon>
        <taxon>Gammaproteobacteria</taxon>
        <taxon>Alteromonadales</taxon>
        <taxon>Pseudoalteromonadaceae</taxon>
        <taxon>Pseudoalteromonas</taxon>
    </lineage>
</organism>
<reference evidence="1 2" key="1">
    <citation type="submission" date="2013-07" db="EMBL/GenBank/DDBJ databases">
        <title>Comparative Genomic and Metabolomic Analysis of Twelve Strains of Pseudoalteromonas luteoviolacea.</title>
        <authorList>
            <person name="Vynne N.G."/>
            <person name="Mansson M."/>
            <person name="Gram L."/>
        </authorList>
    </citation>
    <scope>NUCLEOTIDE SEQUENCE [LARGE SCALE GENOMIC DNA]</scope>
    <source>
        <strain evidence="1 2">CPMOR-1</strain>
    </source>
</reference>
<dbReference type="AlphaFoldDB" id="A0A167JC35"/>
<accession>A0A167JC35</accession>
<evidence type="ECO:0000313" key="1">
    <source>
        <dbReference type="EMBL" id="KZN60889.1"/>
    </source>
</evidence>
<name>A0A167JC35_9GAMM</name>
<dbReference type="PATRIC" id="fig|1365248.3.peg.3670"/>
<gene>
    <name evidence="1" type="ORF">N473_22915</name>
</gene>
<comment type="caution">
    <text evidence="1">The sequence shown here is derived from an EMBL/GenBank/DDBJ whole genome shotgun (WGS) entry which is preliminary data.</text>
</comment>
<sequence length="34" mass="3849">MNNRNVIALDLAKNIIQVLTTVNKASTFSFRKVK</sequence>